<dbReference type="SUPFAM" id="SSF88659">
    <property type="entry name" value="Sigma3 and sigma4 domains of RNA polymerase sigma factors"/>
    <property type="match status" value="1"/>
</dbReference>
<dbReference type="InterPro" id="IPR014284">
    <property type="entry name" value="RNA_pol_sigma-70_dom"/>
</dbReference>
<dbReference type="InterPro" id="IPR013249">
    <property type="entry name" value="RNA_pol_sigma70_r4_t2"/>
</dbReference>
<gene>
    <name evidence="8" type="ORF">H1B29_03840</name>
</gene>
<sequence length="158" mass="19094">MDYAQEIITYLVNSGISPHRAQDVTQDVFLQMLECNYSIPLEKIRAWMYRTAIRRYIDLYRRDKRYYDLLKRDFFSQQAVTLYDLEDYDDLYDAISQLNQKSRLLLDLYYFQGFSVKEIATITGYSQSNIKIRLMRTRHLLKKQLQMKGYPNDQLKNK</sequence>
<dbReference type="Gene3D" id="1.10.10.10">
    <property type="entry name" value="Winged helix-like DNA-binding domain superfamily/Winged helix DNA-binding domain"/>
    <property type="match status" value="1"/>
</dbReference>
<protein>
    <submittedName>
        <fullName evidence="8">RNA polymerase sigma factor</fullName>
    </submittedName>
</protein>
<reference evidence="8 9" key="1">
    <citation type="submission" date="2020-07" db="EMBL/GenBank/DDBJ databases">
        <title>Molecular and genomic characterization of Streptococcus porcinus isolated from diseased swine in Brazil.</title>
        <authorList>
            <person name="Moreno L.Z."/>
            <person name="Matajira C.E.C."/>
            <person name="Poor A.P."/>
            <person name="Dutra M.C."/>
            <person name="Moreno A.M."/>
        </authorList>
    </citation>
    <scope>NUCLEOTIDE SEQUENCE [LARGE SCALE GENOMIC DNA]</scope>
    <source>
        <strain evidence="8 9">SP0816-2</strain>
    </source>
</reference>
<evidence type="ECO:0000256" key="4">
    <source>
        <dbReference type="ARBA" id="ARBA00023125"/>
    </source>
</evidence>
<dbReference type="GO" id="GO:0006352">
    <property type="term" value="P:DNA-templated transcription initiation"/>
    <property type="evidence" value="ECO:0007669"/>
    <property type="project" value="InterPro"/>
</dbReference>
<evidence type="ECO:0000259" key="7">
    <source>
        <dbReference type="Pfam" id="PF08281"/>
    </source>
</evidence>
<evidence type="ECO:0000313" key="9">
    <source>
        <dbReference type="Proteomes" id="UP000524462"/>
    </source>
</evidence>
<dbReference type="InterPro" id="IPR013324">
    <property type="entry name" value="RNA_pol_sigma_r3/r4-like"/>
</dbReference>
<keyword evidence="4" id="KW-0238">DNA-binding</keyword>
<feature type="domain" description="RNA polymerase sigma factor 70 region 4 type 2" evidence="7">
    <location>
        <begin position="89"/>
        <end position="138"/>
    </location>
</feature>
<comment type="caution">
    <text evidence="8">The sequence shown here is derived from an EMBL/GenBank/DDBJ whole genome shotgun (WGS) entry which is preliminary data.</text>
</comment>
<proteinExistence type="inferred from homology"/>
<keyword evidence="5" id="KW-0804">Transcription</keyword>
<evidence type="ECO:0000256" key="3">
    <source>
        <dbReference type="ARBA" id="ARBA00023082"/>
    </source>
</evidence>
<dbReference type="RefSeq" id="WP_181459866.1">
    <property type="nucleotide sequence ID" value="NZ_JACEGE010000011.1"/>
</dbReference>
<dbReference type="InterPro" id="IPR039425">
    <property type="entry name" value="RNA_pol_sigma-70-like"/>
</dbReference>
<dbReference type="CDD" id="cd06171">
    <property type="entry name" value="Sigma70_r4"/>
    <property type="match status" value="1"/>
</dbReference>
<name>A0A7V9WRB2_STRPO</name>
<dbReference type="GO" id="GO:0016987">
    <property type="term" value="F:sigma factor activity"/>
    <property type="evidence" value="ECO:0007669"/>
    <property type="project" value="UniProtKB-KW"/>
</dbReference>
<dbReference type="GO" id="GO:0003677">
    <property type="term" value="F:DNA binding"/>
    <property type="evidence" value="ECO:0007669"/>
    <property type="project" value="UniProtKB-KW"/>
</dbReference>
<evidence type="ECO:0000313" key="8">
    <source>
        <dbReference type="EMBL" id="MBA2795617.1"/>
    </source>
</evidence>
<dbReference type="PANTHER" id="PTHR43133:SF8">
    <property type="entry name" value="RNA POLYMERASE SIGMA FACTOR HI_1459-RELATED"/>
    <property type="match status" value="1"/>
</dbReference>
<comment type="similarity">
    <text evidence="1">Belongs to the sigma-70 factor family. ECF subfamily.</text>
</comment>
<dbReference type="Proteomes" id="UP000524462">
    <property type="component" value="Unassembled WGS sequence"/>
</dbReference>
<keyword evidence="2" id="KW-0805">Transcription regulation</keyword>
<evidence type="ECO:0000256" key="1">
    <source>
        <dbReference type="ARBA" id="ARBA00010641"/>
    </source>
</evidence>
<dbReference type="Pfam" id="PF04542">
    <property type="entry name" value="Sigma70_r2"/>
    <property type="match status" value="1"/>
</dbReference>
<organism evidence="8 9">
    <name type="scientific">Streptococcus porcinus</name>
    <dbReference type="NCBI Taxonomy" id="1340"/>
    <lineage>
        <taxon>Bacteria</taxon>
        <taxon>Bacillati</taxon>
        <taxon>Bacillota</taxon>
        <taxon>Bacilli</taxon>
        <taxon>Lactobacillales</taxon>
        <taxon>Streptococcaceae</taxon>
        <taxon>Streptococcus</taxon>
    </lineage>
</organism>
<dbReference type="AlphaFoldDB" id="A0A7V9WRB2"/>
<dbReference type="InterPro" id="IPR036388">
    <property type="entry name" value="WH-like_DNA-bd_sf"/>
</dbReference>
<dbReference type="NCBIfam" id="TIGR02937">
    <property type="entry name" value="sigma70-ECF"/>
    <property type="match status" value="1"/>
</dbReference>
<evidence type="ECO:0000256" key="2">
    <source>
        <dbReference type="ARBA" id="ARBA00023015"/>
    </source>
</evidence>
<evidence type="ECO:0000256" key="5">
    <source>
        <dbReference type="ARBA" id="ARBA00023163"/>
    </source>
</evidence>
<evidence type="ECO:0000259" key="6">
    <source>
        <dbReference type="Pfam" id="PF04542"/>
    </source>
</evidence>
<dbReference type="InterPro" id="IPR007627">
    <property type="entry name" value="RNA_pol_sigma70_r2"/>
</dbReference>
<dbReference type="Gene3D" id="1.10.1740.10">
    <property type="match status" value="1"/>
</dbReference>
<keyword evidence="3" id="KW-0731">Sigma factor</keyword>
<dbReference type="EMBL" id="JACEGE010000011">
    <property type="protein sequence ID" value="MBA2795617.1"/>
    <property type="molecule type" value="Genomic_DNA"/>
</dbReference>
<dbReference type="PANTHER" id="PTHR43133">
    <property type="entry name" value="RNA POLYMERASE ECF-TYPE SIGMA FACTO"/>
    <property type="match status" value="1"/>
</dbReference>
<dbReference type="InterPro" id="IPR013325">
    <property type="entry name" value="RNA_pol_sigma_r2"/>
</dbReference>
<dbReference type="SUPFAM" id="SSF88946">
    <property type="entry name" value="Sigma2 domain of RNA polymerase sigma factors"/>
    <property type="match status" value="1"/>
</dbReference>
<dbReference type="Pfam" id="PF08281">
    <property type="entry name" value="Sigma70_r4_2"/>
    <property type="match status" value="1"/>
</dbReference>
<accession>A0A7V9WRB2</accession>
<feature type="domain" description="RNA polymerase sigma-70 region 2" evidence="6">
    <location>
        <begin position="3"/>
        <end position="65"/>
    </location>
</feature>